<reference evidence="2" key="1">
    <citation type="submission" date="2025-08" db="UniProtKB">
        <authorList>
            <consortium name="Ensembl"/>
        </authorList>
    </citation>
    <scope>IDENTIFICATION</scope>
</reference>
<feature type="region of interest" description="Disordered" evidence="1">
    <location>
        <begin position="60"/>
        <end position="122"/>
    </location>
</feature>
<organism evidence="2 3">
    <name type="scientific">Accipiter nisus</name>
    <name type="common">Eurasian sparrowhawk</name>
    <dbReference type="NCBI Taxonomy" id="211598"/>
    <lineage>
        <taxon>Eukaryota</taxon>
        <taxon>Metazoa</taxon>
        <taxon>Chordata</taxon>
        <taxon>Craniata</taxon>
        <taxon>Vertebrata</taxon>
        <taxon>Euteleostomi</taxon>
        <taxon>Archelosauria</taxon>
        <taxon>Archosauria</taxon>
        <taxon>Dinosauria</taxon>
        <taxon>Saurischia</taxon>
        <taxon>Theropoda</taxon>
        <taxon>Coelurosauria</taxon>
        <taxon>Aves</taxon>
        <taxon>Neognathae</taxon>
        <taxon>Neoaves</taxon>
        <taxon>Telluraves</taxon>
        <taxon>Accipitrimorphae</taxon>
        <taxon>Accipitriformes</taxon>
        <taxon>Accipitridae</taxon>
        <taxon>Accipitrinae</taxon>
        <taxon>Accipiter</taxon>
    </lineage>
</organism>
<protein>
    <submittedName>
        <fullName evidence="2">Uncharacterized protein</fullName>
    </submittedName>
</protein>
<accession>A0A8B9MVP7</accession>
<name>A0A8B9MVP7_9AVES</name>
<keyword evidence="3" id="KW-1185">Reference proteome</keyword>
<evidence type="ECO:0000256" key="1">
    <source>
        <dbReference type="SAM" id="MobiDB-lite"/>
    </source>
</evidence>
<sequence>MPMQEAAAGLATTDSMQLFPRICLPSIQLGRSPQEPSFAKGWRTSLGEVLLLPQRFPFPLPGSLTQPQWKGDQCGCPPAQGHGGHPKQSRCSQTSQGGRRGSEAGGDGAPERAQPTPPAKPS</sequence>
<evidence type="ECO:0000313" key="2">
    <source>
        <dbReference type="Ensembl" id="ENSANIP00000013415.1"/>
    </source>
</evidence>
<dbReference type="Ensembl" id="ENSANIT00000013888.1">
    <property type="protein sequence ID" value="ENSANIP00000013415.1"/>
    <property type="gene ID" value="ENSANIG00000009109.1"/>
</dbReference>
<reference evidence="2" key="2">
    <citation type="submission" date="2025-09" db="UniProtKB">
        <authorList>
            <consortium name="Ensembl"/>
        </authorList>
    </citation>
    <scope>IDENTIFICATION</scope>
</reference>
<dbReference type="AlphaFoldDB" id="A0A8B9MVP7"/>
<evidence type="ECO:0000313" key="3">
    <source>
        <dbReference type="Proteomes" id="UP000694541"/>
    </source>
</evidence>
<proteinExistence type="predicted"/>
<dbReference type="Proteomes" id="UP000694541">
    <property type="component" value="Unplaced"/>
</dbReference>